<feature type="compositionally biased region" description="Polar residues" evidence="1">
    <location>
        <begin position="130"/>
        <end position="154"/>
    </location>
</feature>
<feature type="compositionally biased region" description="Low complexity" evidence="1">
    <location>
        <begin position="75"/>
        <end position="91"/>
    </location>
</feature>
<feature type="region of interest" description="Disordered" evidence="1">
    <location>
        <begin position="67"/>
        <end position="98"/>
    </location>
</feature>
<protein>
    <submittedName>
        <fullName evidence="3">Uncharacterized protein</fullName>
    </submittedName>
</protein>
<dbReference type="EMBL" id="JACAGC010000008">
    <property type="protein sequence ID" value="KAF6351699.1"/>
    <property type="molecule type" value="Genomic_DNA"/>
</dbReference>
<feature type="chain" id="PRO_5029881563" evidence="2">
    <location>
        <begin position="45"/>
        <end position="232"/>
    </location>
</feature>
<reference evidence="3 4" key="1">
    <citation type="journal article" date="2020" name="Nature">
        <title>Six reference-quality genomes reveal evolution of bat adaptations.</title>
        <authorList>
            <person name="Jebb D."/>
            <person name="Huang Z."/>
            <person name="Pippel M."/>
            <person name="Hughes G.M."/>
            <person name="Lavrichenko K."/>
            <person name="Devanna P."/>
            <person name="Winkler S."/>
            <person name="Jermiin L.S."/>
            <person name="Skirmuntt E.C."/>
            <person name="Katzourakis A."/>
            <person name="Burkitt-Gray L."/>
            <person name="Ray D.A."/>
            <person name="Sullivan K.A.M."/>
            <person name="Roscito J.G."/>
            <person name="Kirilenko B.M."/>
            <person name="Davalos L.M."/>
            <person name="Corthals A.P."/>
            <person name="Power M.L."/>
            <person name="Jones G."/>
            <person name="Ransome R.D."/>
            <person name="Dechmann D.K.N."/>
            <person name="Locatelli A.G."/>
            <person name="Puechmaille S.J."/>
            <person name="Fedrigo O."/>
            <person name="Jarvis E.D."/>
            <person name="Hiller M."/>
            <person name="Vernes S.C."/>
            <person name="Myers E.W."/>
            <person name="Teeling E.C."/>
        </authorList>
    </citation>
    <scope>NUCLEOTIDE SEQUENCE [LARGE SCALE GENOMIC DNA]</scope>
    <source>
        <strain evidence="3">MRhiFer1</strain>
        <tissue evidence="3">Lung</tissue>
    </source>
</reference>
<feature type="region of interest" description="Disordered" evidence="1">
    <location>
        <begin position="113"/>
        <end position="232"/>
    </location>
</feature>
<accession>A0A7J7XPW8</accession>
<feature type="compositionally biased region" description="Low complexity" evidence="1">
    <location>
        <begin position="113"/>
        <end position="129"/>
    </location>
</feature>
<sequence>MTPPPPGCAALGIPRARVPSPPARSGLLLRLLLLLLGVAATTQGHPRNGPRISTVWKGGFLFEGLSDEEDDFHPSTRSTPNSSTPSSRPASLGYSEAAGPRPIMMSELATALALASTPESSSHTPTPGTQGHSSGTSPMSSGMQSGTPITNDISSAKPCSMPYRPLDSPACRLRPFPGRKLSLQGGRRSPWSRSPHKNAGHGEAKKEEHPRSHRWEVLPLQSHRQLGWRHRK</sequence>
<proteinExistence type="predicted"/>
<evidence type="ECO:0000313" key="4">
    <source>
        <dbReference type="Proteomes" id="UP000585614"/>
    </source>
</evidence>
<keyword evidence="2" id="KW-0732">Signal</keyword>
<evidence type="ECO:0000256" key="1">
    <source>
        <dbReference type="SAM" id="MobiDB-lite"/>
    </source>
</evidence>
<feature type="signal peptide" evidence="2">
    <location>
        <begin position="1"/>
        <end position="44"/>
    </location>
</feature>
<evidence type="ECO:0000313" key="3">
    <source>
        <dbReference type="EMBL" id="KAF6351699.1"/>
    </source>
</evidence>
<dbReference type="Proteomes" id="UP000585614">
    <property type="component" value="Unassembled WGS sequence"/>
</dbReference>
<evidence type="ECO:0000256" key="2">
    <source>
        <dbReference type="SAM" id="SignalP"/>
    </source>
</evidence>
<gene>
    <name evidence="3" type="ORF">mRhiFer1_010195</name>
</gene>
<organism evidence="3 4">
    <name type="scientific">Rhinolophus ferrumequinum</name>
    <name type="common">Greater horseshoe bat</name>
    <dbReference type="NCBI Taxonomy" id="59479"/>
    <lineage>
        <taxon>Eukaryota</taxon>
        <taxon>Metazoa</taxon>
        <taxon>Chordata</taxon>
        <taxon>Craniata</taxon>
        <taxon>Vertebrata</taxon>
        <taxon>Euteleostomi</taxon>
        <taxon>Mammalia</taxon>
        <taxon>Eutheria</taxon>
        <taxon>Laurasiatheria</taxon>
        <taxon>Chiroptera</taxon>
        <taxon>Yinpterochiroptera</taxon>
        <taxon>Rhinolophoidea</taxon>
        <taxon>Rhinolophidae</taxon>
        <taxon>Rhinolophinae</taxon>
        <taxon>Rhinolophus</taxon>
    </lineage>
</organism>
<comment type="caution">
    <text evidence="3">The sequence shown here is derived from an EMBL/GenBank/DDBJ whole genome shotgun (WGS) entry which is preliminary data.</text>
</comment>
<dbReference type="AlphaFoldDB" id="A0A7J7XPW8"/>
<name>A0A7J7XPW8_RHIFE</name>
<feature type="compositionally biased region" description="Basic and acidic residues" evidence="1">
    <location>
        <begin position="200"/>
        <end position="216"/>
    </location>
</feature>